<dbReference type="KEGG" id="spap:H3Z74_01115"/>
<keyword evidence="1" id="KW-0732">Signal</keyword>
<organism evidence="2 3">
    <name type="scientific">Sphingomonas alpina</name>
    <dbReference type="NCBI Taxonomy" id="653931"/>
    <lineage>
        <taxon>Bacteria</taxon>
        <taxon>Pseudomonadati</taxon>
        <taxon>Pseudomonadota</taxon>
        <taxon>Alphaproteobacteria</taxon>
        <taxon>Sphingomonadales</taxon>
        <taxon>Sphingomonadaceae</taxon>
        <taxon>Sphingomonas</taxon>
    </lineage>
</organism>
<sequence>MKLISAICASALALAGADSAHATTYTPAGTSVFQGTVIFTKGAPFSCPFKITITVPQAAPDAHGTASHGHVATATPVFSGICAATAFNNIPYPVSFDGTNISLQNVLMIFVAPGTCSGTIVGSWGGNTAMPRNLSVNTSLTGTMSPPCTIVGTLNQVSGLPLNITP</sequence>
<name>A0A7H0LJN5_9SPHN</name>
<evidence type="ECO:0000313" key="3">
    <source>
        <dbReference type="Proteomes" id="UP000516148"/>
    </source>
</evidence>
<protein>
    <recommendedName>
        <fullName evidence="4">DUF4360 domain-containing protein</fullName>
    </recommendedName>
</protein>
<dbReference type="EMBL" id="CP061038">
    <property type="protein sequence ID" value="QNQ09888.1"/>
    <property type="molecule type" value="Genomic_DNA"/>
</dbReference>
<feature type="signal peptide" evidence="1">
    <location>
        <begin position="1"/>
        <end position="22"/>
    </location>
</feature>
<dbReference type="AlphaFoldDB" id="A0A7H0LJN5"/>
<keyword evidence="3" id="KW-1185">Reference proteome</keyword>
<gene>
    <name evidence="2" type="ORF">H3Z74_01115</name>
</gene>
<accession>A0A7H0LJN5</accession>
<feature type="chain" id="PRO_5028803032" description="DUF4360 domain-containing protein" evidence="1">
    <location>
        <begin position="23"/>
        <end position="166"/>
    </location>
</feature>
<proteinExistence type="predicted"/>
<evidence type="ECO:0000313" key="2">
    <source>
        <dbReference type="EMBL" id="QNQ09888.1"/>
    </source>
</evidence>
<dbReference type="RefSeq" id="WP_187762197.1">
    <property type="nucleotide sequence ID" value="NZ_CP061038.1"/>
</dbReference>
<evidence type="ECO:0008006" key="4">
    <source>
        <dbReference type="Google" id="ProtNLM"/>
    </source>
</evidence>
<dbReference type="Proteomes" id="UP000516148">
    <property type="component" value="Chromosome"/>
</dbReference>
<evidence type="ECO:0000256" key="1">
    <source>
        <dbReference type="SAM" id="SignalP"/>
    </source>
</evidence>
<reference evidence="2 3" key="1">
    <citation type="submission" date="2020-09" db="EMBL/GenBank/DDBJ databases">
        <title>Sphingomonas sp., a new species isolated from pork steak.</title>
        <authorList>
            <person name="Heidler von Heilborn D."/>
        </authorList>
    </citation>
    <scope>NUCLEOTIDE SEQUENCE [LARGE SCALE GENOMIC DNA]</scope>
    <source>
        <strain evidence="3">S8-3T</strain>
    </source>
</reference>